<evidence type="ECO:0000313" key="2">
    <source>
        <dbReference type="EMBL" id="SMX48329.1"/>
    </source>
</evidence>
<sequence length="105" mass="12008">MPRRIKDSWQKMKLLHLVPQVILLSAVLGSSASSANCLAPERPFVPSDPVAAVEYADLIQQDFEDYIRDVQVYFRCLDAERARTFEEAREVSHQYGAFMNENMGE</sequence>
<proteinExistence type="predicted"/>
<evidence type="ECO:0000313" key="3">
    <source>
        <dbReference type="Proteomes" id="UP000220836"/>
    </source>
</evidence>
<feature type="signal peptide" evidence="1">
    <location>
        <begin position="1"/>
        <end position="35"/>
    </location>
</feature>
<gene>
    <name evidence="2" type="ORF">PEV8663_03815</name>
</gene>
<accession>A0A238KZX4</accession>
<dbReference type="EMBL" id="FXYH01000017">
    <property type="protein sequence ID" value="SMX48329.1"/>
    <property type="molecule type" value="Genomic_DNA"/>
</dbReference>
<dbReference type="AlphaFoldDB" id="A0A238KZX4"/>
<organism evidence="2 3">
    <name type="scientific">Pelagimonas varians</name>
    <dbReference type="NCBI Taxonomy" id="696760"/>
    <lineage>
        <taxon>Bacteria</taxon>
        <taxon>Pseudomonadati</taxon>
        <taxon>Pseudomonadota</taxon>
        <taxon>Alphaproteobacteria</taxon>
        <taxon>Rhodobacterales</taxon>
        <taxon>Roseobacteraceae</taxon>
        <taxon>Pelagimonas</taxon>
    </lineage>
</organism>
<dbReference type="RefSeq" id="WP_245910950.1">
    <property type="nucleotide sequence ID" value="NZ_CBDIHF020000002.1"/>
</dbReference>
<protein>
    <submittedName>
        <fullName evidence="2">Uncharacterized protein</fullName>
    </submittedName>
</protein>
<name>A0A238KZX4_9RHOB</name>
<dbReference type="Proteomes" id="UP000220836">
    <property type="component" value="Unassembled WGS sequence"/>
</dbReference>
<evidence type="ECO:0000256" key="1">
    <source>
        <dbReference type="SAM" id="SignalP"/>
    </source>
</evidence>
<keyword evidence="1" id="KW-0732">Signal</keyword>
<reference evidence="2 3" key="1">
    <citation type="submission" date="2017-05" db="EMBL/GenBank/DDBJ databases">
        <authorList>
            <person name="Song R."/>
            <person name="Chenine A.L."/>
            <person name="Ruprecht R.M."/>
        </authorList>
    </citation>
    <scope>NUCLEOTIDE SEQUENCE [LARGE SCALE GENOMIC DNA]</scope>
    <source>
        <strain evidence="2 3">CECT 8663</strain>
    </source>
</reference>
<feature type="chain" id="PRO_5012737450" evidence="1">
    <location>
        <begin position="36"/>
        <end position="105"/>
    </location>
</feature>
<keyword evidence="3" id="KW-1185">Reference proteome</keyword>